<evidence type="ECO:0000256" key="1">
    <source>
        <dbReference type="SAM" id="MobiDB-lite"/>
    </source>
</evidence>
<protein>
    <submittedName>
        <fullName evidence="4">Dehydrogenase</fullName>
    </submittedName>
</protein>
<dbReference type="EMBL" id="BMCJ01000005">
    <property type="protein sequence ID" value="GGC96910.1"/>
    <property type="molecule type" value="Genomic_DNA"/>
</dbReference>
<evidence type="ECO:0000259" key="3">
    <source>
        <dbReference type="Pfam" id="PF07995"/>
    </source>
</evidence>
<feature type="region of interest" description="Disordered" evidence="1">
    <location>
        <begin position="334"/>
        <end position="354"/>
    </location>
</feature>
<dbReference type="PANTHER" id="PTHR19328:SF13">
    <property type="entry name" value="HIPL1 PROTEIN"/>
    <property type="match status" value="1"/>
</dbReference>
<feature type="chain" id="PRO_5046061961" evidence="2">
    <location>
        <begin position="22"/>
        <end position="354"/>
    </location>
</feature>
<dbReference type="PROSITE" id="PS51257">
    <property type="entry name" value="PROKAR_LIPOPROTEIN"/>
    <property type="match status" value="1"/>
</dbReference>
<feature type="signal peptide" evidence="2">
    <location>
        <begin position="1"/>
        <end position="21"/>
    </location>
</feature>
<evidence type="ECO:0000256" key="2">
    <source>
        <dbReference type="SAM" id="SignalP"/>
    </source>
</evidence>
<name>A0ABQ1PGL8_9BACI</name>
<dbReference type="Gene3D" id="2.120.10.30">
    <property type="entry name" value="TolB, C-terminal domain"/>
    <property type="match status" value="1"/>
</dbReference>
<dbReference type="InterPro" id="IPR012938">
    <property type="entry name" value="Glc/Sorbosone_DH"/>
</dbReference>
<keyword evidence="5" id="KW-1185">Reference proteome</keyword>
<dbReference type="InterPro" id="IPR011041">
    <property type="entry name" value="Quinoprot_gluc/sorb_DH_b-prop"/>
</dbReference>
<feature type="domain" description="Glucose/Sorbosone dehydrogenase" evidence="3">
    <location>
        <begin position="46"/>
        <end position="338"/>
    </location>
</feature>
<evidence type="ECO:0000313" key="5">
    <source>
        <dbReference type="Proteomes" id="UP000619534"/>
    </source>
</evidence>
<sequence>MYKYALLLLLMMLTVACNENGENPGETEPNSKTAQGSDMEILAAELRSPWDIEVSGDTFYITEREGNIVTWTEREGLIRESVNTKEAVHQQGEGGLLGFELRPDFEESREAFVYHTYQEGGEIKNRVIVIRLERDGWQEVDVLLEGIPGSRIHNGGRIKIGPDQKLYVTTGDAGSQQTAQQEDSLDGKILRMSLDGSMPDDNPFGNSYVYTLGHRNPQGLAWTEENEMYASEHGSDAHDEINKIEAGNNYGWPEIRGDEEREGMVKPVFHTGTDTWAPSGIAINESKLFVASLRGQALRVMDLNTLEPEIVTDDYGRIRDVIIENEALFFITNNTDGRGTPSEDDDRLVRMNLP</sequence>
<organism evidence="4 5">
    <name type="scientific">Thalassobacillus devorans</name>
    <dbReference type="NCBI Taxonomy" id="279813"/>
    <lineage>
        <taxon>Bacteria</taxon>
        <taxon>Bacillati</taxon>
        <taxon>Bacillota</taxon>
        <taxon>Bacilli</taxon>
        <taxon>Bacillales</taxon>
        <taxon>Bacillaceae</taxon>
        <taxon>Thalassobacillus</taxon>
    </lineage>
</organism>
<proteinExistence type="predicted"/>
<keyword evidence="2" id="KW-0732">Signal</keyword>
<dbReference type="InterPro" id="IPR011042">
    <property type="entry name" value="6-blade_b-propeller_TolB-like"/>
</dbReference>
<comment type="caution">
    <text evidence="4">The sequence shown here is derived from an EMBL/GenBank/DDBJ whole genome shotgun (WGS) entry which is preliminary data.</text>
</comment>
<gene>
    <name evidence="4" type="ORF">GCM10007216_29640</name>
</gene>
<evidence type="ECO:0000313" key="4">
    <source>
        <dbReference type="EMBL" id="GGC96910.1"/>
    </source>
</evidence>
<dbReference type="Pfam" id="PF07995">
    <property type="entry name" value="GSDH"/>
    <property type="match status" value="1"/>
</dbReference>
<dbReference type="Proteomes" id="UP000619534">
    <property type="component" value="Unassembled WGS sequence"/>
</dbReference>
<dbReference type="RefSeq" id="WP_062442830.1">
    <property type="nucleotide sequence ID" value="NZ_BMCJ01000005.1"/>
</dbReference>
<accession>A0ABQ1PGL8</accession>
<reference evidence="5" key="1">
    <citation type="journal article" date="2019" name="Int. J. Syst. Evol. Microbiol.">
        <title>The Global Catalogue of Microorganisms (GCM) 10K type strain sequencing project: providing services to taxonomists for standard genome sequencing and annotation.</title>
        <authorList>
            <consortium name="The Broad Institute Genomics Platform"/>
            <consortium name="The Broad Institute Genome Sequencing Center for Infectious Disease"/>
            <person name="Wu L."/>
            <person name="Ma J."/>
        </authorList>
    </citation>
    <scope>NUCLEOTIDE SEQUENCE [LARGE SCALE GENOMIC DNA]</scope>
    <source>
        <strain evidence="5">CCM 7282</strain>
    </source>
</reference>
<dbReference type="SUPFAM" id="SSF50952">
    <property type="entry name" value="Soluble quinoprotein glucose dehydrogenase"/>
    <property type="match status" value="1"/>
</dbReference>
<dbReference type="PANTHER" id="PTHR19328">
    <property type="entry name" value="HEDGEHOG-INTERACTING PROTEIN"/>
    <property type="match status" value="1"/>
</dbReference>